<dbReference type="RefSeq" id="WP_154382527.1">
    <property type="nucleotide sequence ID" value="NZ_WKJK01000019.1"/>
</dbReference>
<protein>
    <recommendedName>
        <fullName evidence="5">PEP-CTERM sorting domain-containing protein</fullName>
    </recommendedName>
</protein>
<dbReference type="AlphaFoldDB" id="A0A6I2L6L1"/>
<accession>A0A6I2L6L1</accession>
<organism evidence="3 4">
    <name type="scientific">Duganella guangzhouensis</name>
    <dbReference type="NCBI Taxonomy" id="2666084"/>
    <lineage>
        <taxon>Bacteria</taxon>
        <taxon>Pseudomonadati</taxon>
        <taxon>Pseudomonadota</taxon>
        <taxon>Betaproteobacteria</taxon>
        <taxon>Burkholderiales</taxon>
        <taxon>Oxalobacteraceae</taxon>
        <taxon>Telluria group</taxon>
        <taxon>Duganella</taxon>
    </lineage>
</organism>
<comment type="caution">
    <text evidence="3">The sequence shown here is derived from an EMBL/GenBank/DDBJ whole genome shotgun (WGS) entry which is preliminary data.</text>
</comment>
<keyword evidence="4" id="KW-1185">Reference proteome</keyword>
<feature type="compositionally biased region" description="Low complexity" evidence="1">
    <location>
        <begin position="68"/>
        <end position="78"/>
    </location>
</feature>
<feature type="signal peptide" evidence="2">
    <location>
        <begin position="1"/>
        <end position="21"/>
    </location>
</feature>
<evidence type="ECO:0000313" key="3">
    <source>
        <dbReference type="EMBL" id="MRW93778.1"/>
    </source>
</evidence>
<dbReference type="EMBL" id="WKJK01000019">
    <property type="protein sequence ID" value="MRW93778.1"/>
    <property type="molecule type" value="Genomic_DNA"/>
</dbReference>
<evidence type="ECO:0000256" key="2">
    <source>
        <dbReference type="SAM" id="SignalP"/>
    </source>
</evidence>
<feature type="chain" id="PRO_5026141074" description="PEP-CTERM sorting domain-containing protein" evidence="2">
    <location>
        <begin position="22"/>
        <end position="114"/>
    </location>
</feature>
<sequence length="114" mass="11850">MNRLSVAIFHAAVLASSPAWAIRAHDYIDDQRSTVTLPSARAPEITVEAPPAAPTSPDEQLVPPKPPANATAQAAASPVPELSGAAMLGCGLLLLLLQPVSRSDGIRVPEKNEP</sequence>
<gene>
    <name evidence="3" type="ORF">GJ699_27660</name>
</gene>
<keyword evidence="2" id="KW-0732">Signal</keyword>
<feature type="region of interest" description="Disordered" evidence="1">
    <location>
        <begin position="48"/>
        <end position="78"/>
    </location>
</feature>
<proteinExistence type="predicted"/>
<reference evidence="3 4" key="1">
    <citation type="submission" date="2019-11" db="EMBL/GenBank/DDBJ databases">
        <title>Novel species isolated from a subtropical stream in China.</title>
        <authorList>
            <person name="Lu H."/>
        </authorList>
    </citation>
    <scope>NUCLEOTIDE SEQUENCE [LARGE SCALE GENOMIC DNA]</scope>
    <source>
        <strain evidence="3 4">FT80W</strain>
    </source>
</reference>
<dbReference type="Proteomes" id="UP000433309">
    <property type="component" value="Unassembled WGS sequence"/>
</dbReference>
<evidence type="ECO:0000256" key="1">
    <source>
        <dbReference type="SAM" id="MobiDB-lite"/>
    </source>
</evidence>
<name>A0A6I2L6L1_9BURK</name>
<evidence type="ECO:0008006" key="5">
    <source>
        <dbReference type="Google" id="ProtNLM"/>
    </source>
</evidence>
<evidence type="ECO:0000313" key="4">
    <source>
        <dbReference type="Proteomes" id="UP000433309"/>
    </source>
</evidence>